<organism evidence="2 3">
    <name type="scientific">Achaetomium macrosporum</name>
    <dbReference type="NCBI Taxonomy" id="79813"/>
    <lineage>
        <taxon>Eukaryota</taxon>
        <taxon>Fungi</taxon>
        <taxon>Dikarya</taxon>
        <taxon>Ascomycota</taxon>
        <taxon>Pezizomycotina</taxon>
        <taxon>Sordariomycetes</taxon>
        <taxon>Sordariomycetidae</taxon>
        <taxon>Sordariales</taxon>
        <taxon>Chaetomiaceae</taxon>
        <taxon>Achaetomium</taxon>
    </lineage>
</organism>
<protein>
    <submittedName>
        <fullName evidence="2">Uncharacterized protein</fullName>
    </submittedName>
</protein>
<proteinExistence type="predicted"/>
<evidence type="ECO:0000313" key="3">
    <source>
        <dbReference type="Proteomes" id="UP001303760"/>
    </source>
</evidence>
<feature type="compositionally biased region" description="Acidic residues" evidence="1">
    <location>
        <begin position="410"/>
        <end position="419"/>
    </location>
</feature>
<dbReference type="EMBL" id="MU860212">
    <property type="protein sequence ID" value="KAK4236138.1"/>
    <property type="molecule type" value="Genomic_DNA"/>
</dbReference>
<feature type="region of interest" description="Disordered" evidence="1">
    <location>
        <begin position="398"/>
        <end position="431"/>
    </location>
</feature>
<reference evidence="2" key="1">
    <citation type="journal article" date="2023" name="Mol. Phylogenet. Evol.">
        <title>Genome-scale phylogeny and comparative genomics of the fungal order Sordariales.</title>
        <authorList>
            <person name="Hensen N."/>
            <person name="Bonometti L."/>
            <person name="Westerberg I."/>
            <person name="Brannstrom I.O."/>
            <person name="Guillou S."/>
            <person name="Cros-Aarteil S."/>
            <person name="Calhoun S."/>
            <person name="Haridas S."/>
            <person name="Kuo A."/>
            <person name="Mondo S."/>
            <person name="Pangilinan J."/>
            <person name="Riley R."/>
            <person name="LaButti K."/>
            <person name="Andreopoulos B."/>
            <person name="Lipzen A."/>
            <person name="Chen C."/>
            <person name="Yan M."/>
            <person name="Daum C."/>
            <person name="Ng V."/>
            <person name="Clum A."/>
            <person name="Steindorff A."/>
            <person name="Ohm R.A."/>
            <person name="Martin F."/>
            <person name="Silar P."/>
            <person name="Natvig D.O."/>
            <person name="Lalanne C."/>
            <person name="Gautier V."/>
            <person name="Ament-Velasquez S.L."/>
            <person name="Kruys A."/>
            <person name="Hutchinson M.I."/>
            <person name="Powell A.J."/>
            <person name="Barry K."/>
            <person name="Miller A.N."/>
            <person name="Grigoriev I.V."/>
            <person name="Debuchy R."/>
            <person name="Gladieux P."/>
            <person name="Hiltunen Thoren M."/>
            <person name="Johannesson H."/>
        </authorList>
    </citation>
    <scope>NUCLEOTIDE SEQUENCE</scope>
    <source>
        <strain evidence="2">CBS 532.94</strain>
    </source>
</reference>
<feature type="compositionally biased region" description="Basic and acidic residues" evidence="1">
    <location>
        <begin position="398"/>
        <end position="409"/>
    </location>
</feature>
<evidence type="ECO:0000256" key="1">
    <source>
        <dbReference type="SAM" id="MobiDB-lite"/>
    </source>
</evidence>
<dbReference type="AlphaFoldDB" id="A0AAN7C847"/>
<evidence type="ECO:0000313" key="2">
    <source>
        <dbReference type="EMBL" id="KAK4236138.1"/>
    </source>
</evidence>
<feature type="region of interest" description="Disordered" evidence="1">
    <location>
        <begin position="278"/>
        <end position="302"/>
    </location>
</feature>
<accession>A0AAN7C847</accession>
<keyword evidence="3" id="KW-1185">Reference proteome</keyword>
<dbReference type="Proteomes" id="UP001303760">
    <property type="component" value="Unassembled WGS sequence"/>
</dbReference>
<gene>
    <name evidence="2" type="ORF">C8A03DRAFT_17197</name>
</gene>
<reference evidence="2" key="2">
    <citation type="submission" date="2023-05" db="EMBL/GenBank/DDBJ databases">
        <authorList>
            <consortium name="Lawrence Berkeley National Laboratory"/>
            <person name="Steindorff A."/>
            <person name="Hensen N."/>
            <person name="Bonometti L."/>
            <person name="Westerberg I."/>
            <person name="Brannstrom I.O."/>
            <person name="Guillou S."/>
            <person name="Cros-Aarteil S."/>
            <person name="Calhoun S."/>
            <person name="Haridas S."/>
            <person name="Kuo A."/>
            <person name="Mondo S."/>
            <person name="Pangilinan J."/>
            <person name="Riley R."/>
            <person name="Labutti K."/>
            <person name="Andreopoulos B."/>
            <person name="Lipzen A."/>
            <person name="Chen C."/>
            <person name="Yanf M."/>
            <person name="Daum C."/>
            <person name="Ng V."/>
            <person name="Clum A."/>
            <person name="Ohm R."/>
            <person name="Martin F."/>
            <person name="Silar P."/>
            <person name="Natvig D."/>
            <person name="Lalanne C."/>
            <person name="Gautier V."/>
            <person name="Ament-Velasquez S.L."/>
            <person name="Kruys A."/>
            <person name="Hutchinson M.I."/>
            <person name="Powell A.J."/>
            <person name="Barry K."/>
            <person name="Miller A.N."/>
            <person name="Grigoriev I.V."/>
            <person name="Debuchy R."/>
            <person name="Gladieux P."/>
            <person name="Thoren M.H."/>
            <person name="Johannesson H."/>
        </authorList>
    </citation>
    <scope>NUCLEOTIDE SEQUENCE</scope>
    <source>
        <strain evidence="2">CBS 532.94</strain>
    </source>
</reference>
<name>A0AAN7C847_9PEZI</name>
<sequence>MDGIAQATPRELRLFLSGQCKEKSPKRWLTTQLHLYGIPFNKSARVSDLKETLEKVLNAGKCAELAPSVAAVRDRLRREYDEAFKRLEDKLFAEIKGGYPEEANADPSRFVAKYFLDGQGRPDREKTKEPLSFRSWNHQEELVEAVEAVPGLAILKTWSTVLVGWEETMQRGIENEFARLESFFDRREEIHSAQANVDLKLFLKKYLDINLDGVGAASGARPLAPVTLDRWRLENQKLSEEIMSKAPGLHMEEFETNAVIGWDAANVAAEIARLKDESRRRQEQQEAEEQAEREKQEAEKKARWDRRCKGHYELVAKARGRPRPFGLQHLPGSYLVRWDGDSWRAEHYNDPFHDSDLMKLNIFPSKSSHGVIASFTLGLIEGTMLLAMSKQAVERLREAQPRHSWRSESEASDDDDDEASRDIKSKSKLTAQKRPLGDIADPWGVQAARAKRQKLTAPKDEGSHPLRVYFQFACNEVNGYPLVDDDNKHIGHFDFDETGLAAKGVFDLPTLGIKAQSISIFKVAEKPESDRELVPWYEFDGRSWGRW</sequence>
<comment type="caution">
    <text evidence="2">The sequence shown here is derived from an EMBL/GenBank/DDBJ whole genome shotgun (WGS) entry which is preliminary data.</text>
</comment>